<sequence length="312" mass="34230">MVCGLLLLLMHTLGMSVCVAVVWIVTCVRKKADPPSPPPTGLTPKLPPLISLPENPAFPFADSTRGSETDVEPNITGGDLSPKMPSQLQRNSPKSLPIIEVNTNAIAEDKKDDLKTACIFIVKQSKKTFTEKKKEKVKKATKEEITDKTQSSDGPLQGAHQKRVATVRSLPERNEKKLTGQMGKLVLMKNKDARIVKNIFRMGTKDGSQSAVEFLKSKALSSSDSQQLITAKAVKVVKRNEEQTVNIKPLNANFEAIPVESGGFVMTKNDVKNEPVKMIEKTAESIERDKADPTQSPIITPETTQSTKIMKE</sequence>
<accession>A0A9J2PZ36</accession>
<reference evidence="4" key="1">
    <citation type="submission" date="2023-03" db="UniProtKB">
        <authorList>
            <consortium name="WormBaseParasite"/>
        </authorList>
    </citation>
    <scope>IDENTIFICATION</scope>
</reference>
<feature type="compositionally biased region" description="Polar residues" evidence="1">
    <location>
        <begin position="293"/>
        <end position="312"/>
    </location>
</feature>
<evidence type="ECO:0000256" key="2">
    <source>
        <dbReference type="SAM" id="SignalP"/>
    </source>
</evidence>
<feature type="compositionally biased region" description="Polar residues" evidence="1">
    <location>
        <begin position="84"/>
        <end position="94"/>
    </location>
</feature>
<protein>
    <submittedName>
        <fullName evidence="4">Uncharacterized protein</fullName>
    </submittedName>
</protein>
<name>A0A9J2PZ36_ASCLU</name>
<keyword evidence="3" id="KW-1185">Reference proteome</keyword>
<feature type="region of interest" description="Disordered" evidence="1">
    <location>
        <begin position="284"/>
        <end position="312"/>
    </location>
</feature>
<feature type="region of interest" description="Disordered" evidence="1">
    <location>
        <begin position="59"/>
        <end position="94"/>
    </location>
</feature>
<evidence type="ECO:0000256" key="1">
    <source>
        <dbReference type="SAM" id="MobiDB-lite"/>
    </source>
</evidence>
<feature type="region of interest" description="Disordered" evidence="1">
    <location>
        <begin position="143"/>
        <end position="164"/>
    </location>
</feature>
<feature type="signal peptide" evidence="2">
    <location>
        <begin position="1"/>
        <end position="20"/>
    </location>
</feature>
<evidence type="ECO:0000313" key="4">
    <source>
        <dbReference type="WBParaSite" id="ALUE_0001525801-mRNA-1"/>
    </source>
</evidence>
<dbReference type="Proteomes" id="UP000036681">
    <property type="component" value="Unplaced"/>
</dbReference>
<evidence type="ECO:0000313" key="3">
    <source>
        <dbReference type="Proteomes" id="UP000036681"/>
    </source>
</evidence>
<keyword evidence="2" id="KW-0732">Signal</keyword>
<organism evidence="3 4">
    <name type="scientific">Ascaris lumbricoides</name>
    <name type="common">Giant roundworm</name>
    <dbReference type="NCBI Taxonomy" id="6252"/>
    <lineage>
        <taxon>Eukaryota</taxon>
        <taxon>Metazoa</taxon>
        <taxon>Ecdysozoa</taxon>
        <taxon>Nematoda</taxon>
        <taxon>Chromadorea</taxon>
        <taxon>Rhabditida</taxon>
        <taxon>Spirurina</taxon>
        <taxon>Ascaridomorpha</taxon>
        <taxon>Ascaridoidea</taxon>
        <taxon>Ascarididae</taxon>
        <taxon>Ascaris</taxon>
    </lineage>
</organism>
<dbReference type="WBParaSite" id="ALUE_0001525801-mRNA-1">
    <property type="protein sequence ID" value="ALUE_0001525801-mRNA-1"/>
    <property type="gene ID" value="ALUE_0001525801"/>
</dbReference>
<feature type="chain" id="PRO_5039949183" evidence="2">
    <location>
        <begin position="21"/>
        <end position="312"/>
    </location>
</feature>
<proteinExistence type="predicted"/>
<dbReference type="AlphaFoldDB" id="A0A9J2PZ36"/>